<dbReference type="Gene3D" id="3.30.565.10">
    <property type="entry name" value="Histidine kinase-like ATPase, C-terminal domain"/>
    <property type="match status" value="1"/>
</dbReference>
<dbReference type="PANTHER" id="PTHR43711:SF1">
    <property type="entry name" value="HISTIDINE KINASE 1"/>
    <property type="match status" value="1"/>
</dbReference>
<comment type="caution">
    <text evidence="14">The sequence shown here is derived from an EMBL/GenBank/DDBJ whole genome shotgun (WGS) entry which is preliminary data.</text>
</comment>
<sequence>MLTRLLALSIVVAACSIAATAWLAIQTTSVAIQQEQGQAISSGNQIYDDLVGYAARHPSWDGVGQQVTVLAQELGRRIVLTDQNRHVIIDSEPGNAPLPTSASAGVDALSVDPSLVNAGPDRISPTAIGPYALSQDDIAFLDALAHRALDCVRNRGAVGTVTELPSGRPRIQSPDAGTCAKTLNQPVKSEQAALDQLDGLVNECLARQKLPPVDVGLDFSWQARTTQAAPSEVAPAQNDQRVQDCVTTGRHEQLTPFVAPAALLFVTSPGGSVTPNPFDLSAGNKVRIGLAVGGVLLVTIVVTLLAGRRFTQPLRALTAAAQRMRDGDVNATVDVKRRDEIGRLAGAFNDMAATRAQVERLRTDLISDIAHELRTPLSNIRGWLEATQDGVSEPDEALIASLLEEAMQLQHIIDDLQDLAQADAGTLRLHPEPVSLTELTTQVCAAHRARADAAGVELAGEADDGDVDADPVRLRQIVDNLVTNAVRHTGPGGVVRVVSRHATNSTVIAVSDTGSGIAAEDLPHVFDRFWRAEKSRNRQTGGSGLGLAIVRKLVEAHGGTVTAESVLGEGSRFTVRLPTVNESRDAR</sequence>
<feature type="domain" description="Histidine kinase" evidence="12">
    <location>
        <begin position="368"/>
        <end position="581"/>
    </location>
</feature>
<evidence type="ECO:0000313" key="14">
    <source>
        <dbReference type="EMBL" id="MFC0540188.1"/>
    </source>
</evidence>
<dbReference type="Pfam" id="PF00672">
    <property type="entry name" value="HAMP"/>
    <property type="match status" value="1"/>
</dbReference>
<dbReference type="SMART" id="SM00388">
    <property type="entry name" value="HisKA"/>
    <property type="match status" value="1"/>
</dbReference>
<dbReference type="RefSeq" id="WP_273938953.1">
    <property type="nucleotide sequence ID" value="NZ_CP097263.1"/>
</dbReference>
<dbReference type="InterPro" id="IPR050736">
    <property type="entry name" value="Sensor_HK_Regulatory"/>
</dbReference>
<dbReference type="GO" id="GO:0016301">
    <property type="term" value="F:kinase activity"/>
    <property type="evidence" value="ECO:0007669"/>
    <property type="project" value="UniProtKB-KW"/>
</dbReference>
<dbReference type="SUPFAM" id="SSF55874">
    <property type="entry name" value="ATPase domain of HSP90 chaperone/DNA topoisomerase II/histidine kinase"/>
    <property type="match status" value="1"/>
</dbReference>
<dbReference type="InterPro" id="IPR004358">
    <property type="entry name" value="Sig_transdc_His_kin-like_C"/>
</dbReference>
<reference evidence="14 15" key="1">
    <citation type="submission" date="2024-09" db="EMBL/GenBank/DDBJ databases">
        <authorList>
            <person name="Sun Q."/>
            <person name="Mori K."/>
        </authorList>
    </citation>
    <scope>NUCLEOTIDE SEQUENCE [LARGE SCALE GENOMIC DNA]</scope>
    <source>
        <strain evidence="14 15">TBRC 1432</strain>
    </source>
</reference>
<keyword evidence="5" id="KW-0808">Transferase</keyword>
<feature type="chain" id="PRO_5045140541" description="histidine kinase" evidence="11">
    <location>
        <begin position="24"/>
        <end position="587"/>
    </location>
</feature>
<dbReference type="InterPro" id="IPR005467">
    <property type="entry name" value="His_kinase_dom"/>
</dbReference>
<dbReference type="Pfam" id="PF00512">
    <property type="entry name" value="HisKA"/>
    <property type="match status" value="1"/>
</dbReference>
<evidence type="ECO:0000259" key="12">
    <source>
        <dbReference type="PROSITE" id="PS50109"/>
    </source>
</evidence>
<dbReference type="CDD" id="cd00082">
    <property type="entry name" value="HisKA"/>
    <property type="match status" value="1"/>
</dbReference>
<dbReference type="InterPro" id="IPR003660">
    <property type="entry name" value="HAMP_dom"/>
</dbReference>
<keyword evidence="4" id="KW-0597">Phosphoprotein</keyword>
<evidence type="ECO:0000313" key="15">
    <source>
        <dbReference type="Proteomes" id="UP001589810"/>
    </source>
</evidence>
<protein>
    <recommendedName>
        <fullName evidence="3">histidine kinase</fullName>
        <ecNumber evidence="3">2.7.13.3</ecNumber>
    </recommendedName>
</protein>
<evidence type="ECO:0000256" key="1">
    <source>
        <dbReference type="ARBA" id="ARBA00000085"/>
    </source>
</evidence>
<dbReference type="InterPro" id="IPR003661">
    <property type="entry name" value="HisK_dim/P_dom"/>
</dbReference>
<name>A0ABV6MIV3_9PSEU</name>
<evidence type="ECO:0000256" key="9">
    <source>
        <dbReference type="ARBA" id="ARBA00023012"/>
    </source>
</evidence>
<dbReference type="CDD" id="cd00075">
    <property type="entry name" value="HATPase"/>
    <property type="match status" value="1"/>
</dbReference>
<accession>A0ABV6MIV3</accession>
<dbReference type="PROSITE" id="PS50109">
    <property type="entry name" value="HIS_KIN"/>
    <property type="match status" value="1"/>
</dbReference>
<dbReference type="EC" id="2.7.13.3" evidence="3"/>
<dbReference type="SUPFAM" id="SSF47384">
    <property type="entry name" value="Homodimeric domain of signal transducing histidine kinase"/>
    <property type="match status" value="1"/>
</dbReference>
<dbReference type="SMART" id="SM00304">
    <property type="entry name" value="HAMP"/>
    <property type="match status" value="1"/>
</dbReference>
<dbReference type="Proteomes" id="UP001589810">
    <property type="component" value="Unassembled WGS sequence"/>
</dbReference>
<feature type="transmembrane region" description="Helical" evidence="10">
    <location>
        <begin position="288"/>
        <end position="307"/>
    </location>
</feature>
<feature type="signal peptide" evidence="11">
    <location>
        <begin position="1"/>
        <end position="23"/>
    </location>
</feature>
<gene>
    <name evidence="14" type="ORF">ACFFH7_01780</name>
</gene>
<dbReference type="Pfam" id="PF02518">
    <property type="entry name" value="HATPase_c"/>
    <property type="match status" value="1"/>
</dbReference>
<keyword evidence="15" id="KW-1185">Reference proteome</keyword>
<dbReference type="InterPro" id="IPR003594">
    <property type="entry name" value="HATPase_dom"/>
</dbReference>
<proteinExistence type="predicted"/>
<comment type="catalytic activity">
    <reaction evidence="1">
        <text>ATP + protein L-histidine = ADP + protein N-phospho-L-histidine.</text>
        <dbReference type="EC" id="2.7.13.3"/>
    </reaction>
</comment>
<keyword evidence="7 14" id="KW-0418">Kinase</keyword>
<feature type="domain" description="HAMP" evidence="13">
    <location>
        <begin position="308"/>
        <end position="360"/>
    </location>
</feature>
<evidence type="ECO:0000256" key="2">
    <source>
        <dbReference type="ARBA" id="ARBA00004236"/>
    </source>
</evidence>
<evidence type="ECO:0000256" key="3">
    <source>
        <dbReference type="ARBA" id="ARBA00012438"/>
    </source>
</evidence>
<keyword evidence="9" id="KW-0902">Two-component regulatory system</keyword>
<evidence type="ECO:0000256" key="7">
    <source>
        <dbReference type="ARBA" id="ARBA00022777"/>
    </source>
</evidence>
<dbReference type="EMBL" id="JBHLUD010000001">
    <property type="protein sequence ID" value="MFC0540188.1"/>
    <property type="molecule type" value="Genomic_DNA"/>
</dbReference>
<keyword evidence="8 10" id="KW-1133">Transmembrane helix</keyword>
<dbReference type="CDD" id="cd06225">
    <property type="entry name" value="HAMP"/>
    <property type="match status" value="1"/>
</dbReference>
<dbReference type="PRINTS" id="PR00344">
    <property type="entry name" value="BCTRLSENSOR"/>
</dbReference>
<dbReference type="InterPro" id="IPR036097">
    <property type="entry name" value="HisK_dim/P_sf"/>
</dbReference>
<dbReference type="SMART" id="SM00387">
    <property type="entry name" value="HATPase_c"/>
    <property type="match status" value="1"/>
</dbReference>
<dbReference type="Gene3D" id="6.10.340.10">
    <property type="match status" value="1"/>
</dbReference>
<evidence type="ECO:0000259" key="13">
    <source>
        <dbReference type="PROSITE" id="PS50885"/>
    </source>
</evidence>
<organism evidence="14 15">
    <name type="scientific">Kutzneria chonburiensis</name>
    <dbReference type="NCBI Taxonomy" id="1483604"/>
    <lineage>
        <taxon>Bacteria</taxon>
        <taxon>Bacillati</taxon>
        <taxon>Actinomycetota</taxon>
        <taxon>Actinomycetes</taxon>
        <taxon>Pseudonocardiales</taxon>
        <taxon>Pseudonocardiaceae</taxon>
        <taxon>Kutzneria</taxon>
    </lineage>
</organism>
<keyword evidence="10" id="KW-0472">Membrane</keyword>
<evidence type="ECO:0000256" key="10">
    <source>
        <dbReference type="SAM" id="Phobius"/>
    </source>
</evidence>
<evidence type="ECO:0000256" key="5">
    <source>
        <dbReference type="ARBA" id="ARBA00022679"/>
    </source>
</evidence>
<keyword evidence="11" id="KW-0732">Signal</keyword>
<evidence type="ECO:0000256" key="8">
    <source>
        <dbReference type="ARBA" id="ARBA00022989"/>
    </source>
</evidence>
<dbReference type="PROSITE" id="PS51257">
    <property type="entry name" value="PROKAR_LIPOPROTEIN"/>
    <property type="match status" value="1"/>
</dbReference>
<keyword evidence="6 10" id="KW-0812">Transmembrane</keyword>
<evidence type="ECO:0000256" key="6">
    <source>
        <dbReference type="ARBA" id="ARBA00022692"/>
    </source>
</evidence>
<comment type="subcellular location">
    <subcellularLocation>
        <location evidence="2">Cell membrane</location>
    </subcellularLocation>
</comment>
<dbReference type="InterPro" id="IPR036890">
    <property type="entry name" value="HATPase_C_sf"/>
</dbReference>
<dbReference type="SUPFAM" id="SSF158472">
    <property type="entry name" value="HAMP domain-like"/>
    <property type="match status" value="1"/>
</dbReference>
<dbReference type="Gene3D" id="1.10.287.130">
    <property type="match status" value="1"/>
</dbReference>
<dbReference type="PANTHER" id="PTHR43711">
    <property type="entry name" value="TWO-COMPONENT HISTIDINE KINASE"/>
    <property type="match status" value="1"/>
</dbReference>
<evidence type="ECO:0000256" key="4">
    <source>
        <dbReference type="ARBA" id="ARBA00022553"/>
    </source>
</evidence>
<dbReference type="PROSITE" id="PS50885">
    <property type="entry name" value="HAMP"/>
    <property type="match status" value="1"/>
</dbReference>
<evidence type="ECO:0000256" key="11">
    <source>
        <dbReference type="SAM" id="SignalP"/>
    </source>
</evidence>